<keyword evidence="12" id="KW-1185">Reference proteome</keyword>
<dbReference type="InterPro" id="IPR031705">
    <property type="entry name" value="Glyco_hydro_36_C"/>
</dbReference>
<dbReference type="Gene3D" id="2.60.40.1180">
    <property type="entry name" value="Golgi alpha-mannosidase II"/>
    <property type="match status" value="1"/>
</dbReference>
<comment type="similarity">
    <text evidence="5">Belongs to the glycosyl hydrolase.</text>
</comment>
<dbReference type="AlphaFoldDB" id="A0A372IRT7"/>
<feature type="active site" description="Nucleophile" evidence="6">
    <location>
        <position position="477"/>
    </location>
</feature>
<keyword evidence="8" id="KW-0732">Signal</keyword>
<gene>
    <name evidence="11" type="ORF">D0Y96_05745</name>
</gene>
<feature type="binding site" evidence="7">
    <location>
        <position position="525"/>
    </location>
    <ligand>
        <name>substrate</name>
    </ligand>
</feature>
<feature type="active site" description="Proton donor" evidence="6">
    <location>
        <position position="547"/>
    </location>
</feature>
<dbReference type="Gene3D" id="3.20.20.70">
    <property type="entry name" value="Aldolase class I"/>
    <property type="match status" value="1"/>
</dbReference>
<dbReference type="PANTHER" id="PTHR43053">
    <property type="entry name" value="GLYCOSIDASE FAMILY 31"/>
    <property type="match status" value="1"/>
</dbReference>
<dbReference type="InterPro" id="IPR050985">
    <property type="entry name" value="Alpha-glycosidase_related"/>
</dbReference>
<dbReference type="PIRSF" id="PIRSF005536">
    <property type="entry name" value="Agal"/>
    <property type="match status" value="1"/>
</dbReference>
<dbReference type="GO" id="GO:0016052">
    <property type="term" value="P:carbohydrate catabolic process"/>
    <property type="evidence" value="ECO:0007669"/>
    <property type="project" value="InterPro"/>
</dbReference>
<keyword evidence="4 5" id="KW-0326">Glycosidase</keyword>
<evidence type="ECO:0000256" key="2">
    <source>
        <dbReference type="ARBA" id="ARBA00012755"/>
    </source>
</evidence>
<organism evidence="11 12">
    <name type="scientific">Paracidobacterium acidisoli</name>
    <dbReference type="NCBI Taxonomy" id="2303751"/>
    <lineage>
        <taxon>Bacteria</taxon>
        <taxon>Pseudomonadati</taxon>
        <taxon>Acidobacteriota</taxon>
        <taxon>Terriglobia</taxon>
        <taxon>Terriglobales</taxon>
        <taxon>Acidobacteriaceae</taxon>
        <taxon>Paracidobacterium</taxon>
    </lineage>
</organism>
<evidence type="ECO:0000259" key="10">
    <source>
        <dbReference type="Pfam" id="PF16875"/>
    </source>
</evidence>
<feature type="binding site" evidence="7">
    <location>
        <position position="547"/>
    </location>
    <ligand>
        <name>substrate</name>
    </ligand>
</feature>
<feature type="domain" description="Glycosyl hydrolase family 36 C-terminal" evidence="9">
    <location>
        <begin position="649"/>
        <end position="739"/>
    </location>
</feature>
<feature type="domain" description="Glycosyl hydrolase family 36 N-terminal" evidence="10">
    <location>
        <begin position="53"/>
        <end position="284"/>
    </location>
</feature>
<evidence type="ECO:0000256" key="1">
    <source>
        <dbReference type="ARBA" id="ARBA00001255"/>
    </source>
</evidence>
<dbReference type="InterPro" id="IPR038417">
    <property type="entry name" value="Alpga-gal_N_sf"/>
</dbReference>
<feature type="binding site" evidence="7">
    <location>
        <position position="197"/>
    </location>
    <ligand>
        <name>substrate</name>
    </ligand>
</feature>
<evidence type="ECO:0000256" key="3">
    <source>
        <dbReference type="ARBA" id="ARBA00022801"/>
    </source>
</evidence>
<dbReference type="InterPro" id="IPR002252">
    <property type="entry name" value="Glyco_hydro_36"/>
</dbReference>
<dbReference type="InterPro" id="IPR031704">
    <property type="entry name" value="Glyco_hydro_36_N"/>
</dbReference>
<evidence type="ECO:0000313" key="12">
    <source>
        <dbReference type="Proteomes" id="UP000264702"/>
    </source>
</evidence>
<dbReference type="EC" id="3.2.1.22" evidence="2 5"/>
<evidence type="ECO:0000256" key="5">
    <source>
        <dbReference type="PIRNR" id="PIRNR005536"/>
    </source>
</evidence>
<dbReference type="InterPro" id="IPR013785">
    <property type="entry name" value="Aldolase_TIM"/>
</dbReference>
<dbReference type="Pfam" id="PF02065">
    <property type="entry name" value="Melibiase"/>
    <property type="match status" value="1"/>
</dbReference>
<feature type="chain" id="PRO_5016795640" description="Alpha-galactosidase" evidence="8">
    <location>
        <begin position="25"/>
        <end position="746"/>
    </location>
</feature>
<dbReference type="SUPFAM" id="SSF51445">
    <property type="entry name" value="(Trans)glycosidases"/>
    <property type="match status" value="1"/>
</dbReference>
<reference evidence="11 12" key="1">
    <citation type="submission" date="2018-08" db="EMBL/GenBank/DDBJ databases">
        <title>Acidipila sp. 4G-K13, an acidobacterium isolated from forest soil.</title>
        <authorList>
            <person name="Gao Z.-H."/>
            <person name="Qiu L.-H."/>
        </authorList>
    </citation>
    <scope>NUCLEOTIDE SEQUENCE [LARGE SCALE GENOMIC DNA]</scope>
    <source>
        <strain evidence="11 12">4G-K13</strain>
    </source>
</reference>
<dbReference type="GO" id="GO:0004557">
    <property type="term" value="F:alpha-galactosidase activity"/>
    <property type="evidence" value="ECO:0007669"/>
    <property type="project" value="UniProtKB-UniRule"/>
</dbReference>
<protein>
    <recommendedName>
        <fullName evidence="2 5">Alpha-galactosidase</fullName>
        <ecNumber evidence="2 5">3.2.1.22</ecNumber>
    </recommendedName>
</protein>
<sequence>MTCMHLRTALFTAALACAAPAASAQIHYNPQTHVFRIDSAGTTYAFGVNDMQELQQLYWGKALAASDNFPAARSNDGNASFDPATSTTPQEYAGWGAGLYVEPALKITFPDGNRDLVLHYVSHTIDGNTLTIRLKDIEREVFVSLRYTTDPQTGILGRSAVIENRTSDPLLIEQAESATWTLPRGTDYTLDYLTGRWAGEDQLQQEAIRPGQRVLESRRGSTGHQNSPWFAVERDHATDQDTGDVWFGTLAWSGSWRITVEQDQLRAIRITGGYNPFDFGYRLAPGQSLDTPVFYGGYTHDGIGGASRLLHRFEIASILPQKPTPKARPVLYNSWEATEFNVDEAGQEALAEKAASIGVERFVMDDGWFGQRKDDHAGLGDWYVNPQKFPHGLKPLIDKVHSLGMDFGLWVEPEMVNPDSDLYRKHPDWVLNFTGRPRTEGRNQLVLNLARQDVRDYVYGFLDKLVTENDIAFLKWDYNRNWSEPGWPAVSPEEQKQVYVQYIDNLYSILRELRAKHPGLEIESCSGGGGRVDLGILRYTDEVWTSDNTDPFDRLSIQDGFTYAFTPGVMMAWVTDSPAWRHPGITSVEYRFLSSMQGGLGVGANLNHWTPEDFATAKRLIAEYKQIRETVQHGSLYRLVSPRGSEDSVTESVSLDRSQAAVFAFLHTSQFGYPYPRIYLRGLDPKAEYRVHWISSEPEKPGPHSELTPMPDHASGAWFMSHGVDVNLRGDFQAAAFRLDRVAADE</sequence>
<dbReference type="FunFam" id="3.20.20.70:FF:000118">
    <property type="entry name" value="Alpha-galactosidase"/>
    <property type="match status" value="1"/>
</dbReference>
<feature type="signal peptide" evidence="8">
    <location>
        <begin position="1"/>
        <end position="24"/>
    </location>
</feature>
<dbReference type="CDD" id="cd14791">
    <property type="entry name" value="GH36"/>
    <property type="match status" value="1"/>
</dbReference>
<dbReference type="Gene3D" id="2.70.98.60">
    <property type="entry name" value="alpha-galactosidase from lactobacil brevis"/>
    <property type="match status" value="1"/>
</dbReference>
<evidence type="ECO:0000256" key="7">
    <source>
        <dbReference type="PIRSR" id="PIRSR005536-2"/>
    </source>
</evidence>
<proteinExistence type="inferred from homology"/>
<evidence type="ECO:0000256" key="8">
    <source>
        <dbReference type="SAM" id="SignalP"/>
    </source>
</evidence>
<dbReference type="InterPro" id="IPR017853">
    <property type="entry name" value="GH"/>
</dbReference>
<keyword evidence="3 5" id="KW-0378">Hydrolase</keyword>
<evidence type="ECO:0000256" key="4">
    <source>
        <dbReference type="ARBA" id="ARBA00023295"/>
    </source>
</evidence>
<dbReference type="EMBL" id="QVQT01000002">
    <property type="protein sequence ID" value="RFU17632.1"/>
    <property type="molecule type" value="Genomic_DNA"/>
</dbReference>
<name>A0A372IRT7_9BACT</name>
<dbReference type="PRINTS" id="PR00743">
    <property type="entry name" value="GLHYDRLASE36"/>
</dbReference>
<dbReference type="InterPro" id="IPR013780">
    <property type="entry name" value="Glyco_hydro_b"/>
</dbReference>
<feature type="binding site" evidence="7">
    <location>
        <begin position="365"/>
        <end position="366"/>
    </location>
    <ligand>
        <name>substrate</name>
    </ligand>
</feature>
<evidence type="ECO:0000259" key="9">
    <source>
        <dbReference type="Pfam" id="PF16874"/>
    </source>
</evidence>
<dbReference type="OrthoDB" id="9758822at2"/>
<dbReference type="Pfam" id="PF16874">
    <property type="entry name" value="Glyco_hydro_36C"/>
    <property type="match status" value="1"/>
</dbReference>
<accession>A0A372IRT7</accession>
<dbReference type="PANTHER" id="PTHR43053:SF3">
    <property type="entry name" value="ALPHA-GALACTOSIDASE C-RELATED"/>
    <property type="match status" value="1"/>
</dbReference>
<dbReference type="Pfam" id="PF16875">
    <property type="entry name" value="Glyco_hydro_36N"/>
    <property type="match status" value="1"/>
</dbReference>
<feature type="binding site" evidence="7">
    <location>
        <position position="442"/>
    </location>
    <ligand>
        <name>substrate</name>
    </ligand>
</feature>
<evidence type="ECO:0000256" key="6">
    <source>
        <dbReference type="PIRSR" id="PIRSR005536-1"/>
    </source>
</evidence>
<comment type="caution">
    <text evidence="11">The sequence shown here is derived from an EMBL/GenBank/DDBJ whole genome shotgun (WGS) entry which is preliminary data.</text>
</comment>
<feature type="binding site" evidence="7">
    <location>
        <begin position="475"/>
        <end position="479"/>
    </location>
    <ligand>
        <name>substrate</name>
    </ligand>
</feature>
<comment type="catalytic activity">
    <reaction evidence="1 5">
        <text>Hydrolysis of terminal, non-reducing alpha-D-galactose residues in alpha-D-galactosides, including galactose oligosaccharides, galactomannans and galactolipids.</text>
        <dbReference type="EC" id="3.2.1.22"/>
    </reaction>
</comment>
<dbReference type="Proteomes" id="UP000264702">
    <property type="component" value="Unassembled WGS sequence"/>
</dbReference>
<evidence type="ECO:0000313" key="11">
    <source>
        <dbReference type="EMBL" id="RFU17632.1"/>
    </source>
</evidence>